<name>A0ABN2YZU1_9MICC</name>
<dbReference type="EMBL" id="BAAAQB010000026">
    <property type="protein sequence ID" value="GAA2134557.1"/>
    <property type="molecule type" value="Genomic_DNA"/>
</dbReference>
<organism evidence="1 2">
    <name type="scientific">Arthrobacter humicola</name>
    <dbReference type="NCBI Taxonomy" id="409291"/>
    <lineage>
        <taxon>Bacteria</taxon>
        <taxon>Bacillati</taxon>
        <taxon>Actinomycetota</taxon>
        <taxon>Actinomycetes</taxon>
        <taxon>Micrococcales</taxon>
        <taxon>Micrococcaceae</taxon>
        <taxon>Arthrobacter</taxon>
    </lineage>
</organism>
<dbReference type="Proteomes" id="UP001500102">
    <property type="component" value="Unassembled WGS sequence"/>
</dbReference>
<proteinExistence type="predicted"/>
<sequence length="270" mass="29070">MADGGHYRVGMEPDHKPSVISRLLDEVSWEGSNVKRYRDGGRGMENPLTAEVFQGLSNLPRDLFLGEVLRCAHGADQTRLAAADEAELADLDVLPGSLLLPDLRIDVQPDVWVTGPSVQLLVEAKGFRKGATFNVEQLPRELLCLQAHSGNRTPLLLLVLTTPPPIRLAGSGRHEVDAGVAVGLESLCTRAGMTAEDYEALLASIPFCVAWITWSEIYTIVMRQKNALSGLPSSIAASLHRTADGVAQAIKWHSGGLVLETLAVVDQPLG</sequence>
<dbReference type="RefSeq" id="WP_344364716.1">
    <property type="nucleotide sequence ID" value="NZ_BAAAQB010000026.1"/>
</dbReference>
<evidence type="ECO:0000313" key="2">
    <source>
        <dbReference type="Proteomes" id="UP001500102"/>
    </source>
</evidence>
<gene>
    <name evidence="1" type="ORF">GCM10009825_18280</name>
</gene>
<accession>A0ABN2YZU1</accession>
<reference evidence="1 2" key="1">
    <citation type="journal article" date="2019" name="Int. J. Syst. Evol. Microbiol.">
        <title>The Global Catalogue of Microorganisms (GCM) 10K type strain sequencing project: providing services to taxonomists for standard genome sequencing and annotation.</title>
        <authorList>
            <consortium name="The Broad Institute Genomics Platform"/>
            <consortium name="The Broad Institute Genome Sequencing Center for Infectious Disease"/>
            <person name="Wu L."/>
            <person name="Ma J."/>
        </authorList>
    </citation>
    <scope>NUCLEOTIDE SEQUENCE [LARGE SCALE GENOMIC DNA]</scope>
    <source>
        <strain evidence="1 2">JCM 15921</strain>
    </source>
</reference>
<protein>
    <recommendedName>
        <fullName evidence="3">Restriction endonuclease</fullName>
    </recommendedName>
</protein>
<evidence type="ECO:0000313" key="1">
    <source>
        <dbReference type="EMBL" id="GAA2134557.1"/>
    </source>
</evidence>
<keyword evidence="2" id="KW-1185">Reference proteome</keyword>
<evidence type="ECO:0008006" key="3">
    <source>
        <dbReference type="Google" id="ProtNLM"/>
    </source>
</evidence>
<comment type="caution">
    <text evidence="1">The sequence shown here is derived from an EMBL/GenBank/DDBJ whole genome shotgun (WGS) entry which is preliminary data.</text>
</comment>